<evidence type="ECO:0000256" key="1">
    <source>
        <dbReference type="ARBA" id="ARBA00010505"/>
    </source>
</evidence>
<dbReference type="Pfam" id="PF08534">
    <property type="entry name" value="Redoxin"/>
    <property type="match status" value="1"/>
</dbReference>
<dbReference type="PROSITE" id="PS51352">
    <property type="entry name" value="THIOREDOXIN_2"/>
    <property type="match status" value="1"/>
</dbReference>
<dbReference type="Proteomes" id="UP000241769">
    <property type="component" value="Unassembled WGS sequence"/>
</dbReference>
<evidence type="ECO:0000256" key="4">
    <source>
        <dbReference type="ARBA" id="ARBA00023002"/>
    </source>
</evidence>
<name>A0A2P6N840_9EUKA</name>
<keyword evidence="6" id="KW-0676">Redox-active center</keyword>
<comment type="similarity">
    <text evidence="1 6">Belongs to the peroxiredoxin family. Prx5 subfamily.</text>
</comment>
<feature type="domain" description="Thioredoxin" evidence="7">
    <location>
        <begin position="155"/>
        <end position="324"/>
    </location>
</feature>
<evidence type="ECO:0000259" key="7">
    <source>
        <dbReference type="PROSITE" id="PS51352"/>
    </source>
</evidence>
<evidence type="ECO:0000313" key="8">
    <source>
        <dbReference type="EMBL" id="PRP80112.1"/>
    </source>
</evidence>
<dbReference type="GO" id="GO:0042744">
    <property type="term" value="P:hydrogen peroxide catabolic process"/>
    <property type="evidence" value="ECO:0007669"/>
    <property type="project" value="TreeGrafter"/>
</dbReference>
<dbReference type="CDD" id="cd03013">
    <property type="entry name" value="PRX5_like"/>
    <property type="match status" value="1"/>
</dbReference>
<dbReference type="GO" id="GO:0005739">
    <property type="term" value="C:mitochondrion"/>
    <property type="evidence" value="ECO:0007669"/>
    <property type="project" value="TreeGrafter"/>
</dbReference>
<comment type="caution">
    <text evidence="8">The sequence shown here is derived from an EMBL/GenBank/DDBJ whole genome shotgun (WGS) entry which is preliminary data.</text>
</comment>
<comment type="function">
    <text evidence="6">Thiol-specific peroxidase that catalyzes the reduction of hydrogen peroxide and organic hydroperoxides to water and alcohols, respectively. Plays a role in cell protection against oxidative stress by detoxifying peroxides.</text>
</comment>
<dbReference type="PANTHER" id="PTHR10430:SF16">
    <property type="entry name" value="PEROXIREDOXIN-5, MITOCHONDRIAL"/>
    <property type="match status" value="1"/>
</dbReference>
<dbReference type="GO" id="GO:0034599">
    <property type="term" value="P:cellular response to oxidative stress"/>
    <property type="evidence" value="ECO:0007669"/>
    <property type="project" value="InterPro"/>
</dbReference>
<keyword evidence="2 6" id="KW-0575">Peroxidase</keyword>
<keyword evidence="3 6" id="KW-0049">Antioxidant</keyword>
<dbReference type="SUPFAM" id="SSF52833">
    <property type="entry name" value="Thioredoxin-like"/>
    <property type="match status" value="1"/>
</dbReference>
<reference evidence="8 9" key="1">
    <citation type="journal article" date="2018" name="Genome Biol. Evol.">
        <title>Multiple Roots of Fruiting Body Formation in Amoebozoa.</title>
        <authorList>
            <person name="Hillmann F."/>
            <person name="Forbes G."/>
            <person name="Novohradska S."/>
            <person name="Ferling I."/>
            <person name="Riege K."/>
            <person name="Groth M."/>
            <person name="Westermann M."/>
            <person name="Marz M."/>
            <person name="Spaller T."/>
            <person name="Winckler T."/>
            <person name="Schaap P."/>
            <person name="Glockner G."/>
        </authorList>
    </citation>
    <scope>NUCLEOTIDE SEQUENCE [LARGE SCALE GENOMIC DNA]</scope>
    <source>
        <strain evidence="8 9">Jena</strain>
    </source>
</reference>
<evidence type="ECO:0000256" key="2">
    <source>
        <dbReference type="ARBA" id="ARBA00022559"/>
    </source>
</evidence>
<keyword evidence="4 6" id="KW-0560">Oxidoreductase</keyword>
<evidence type="ECO:0000256" key="3">
    <source>
        <dbReference type="ARBA" id="ARBA00022862"/>
    </source>
</evidence>
<dbReference type="GO" id="GO:0005777">
    <property type="term" value="C:peroxisome"/>
    <property type="evidence" value="ECO:0007669"/>
    <property type="project" value="TreeGrafter"/>
</dbReference>
<dbReference type="Gene3D" id="3.40.30.10">
    <property type="entry name" value="Glutaredoxin"/>
    <property type="match status" value="1"/>
</dbReference>
<evidence type="ECO:0000256" key="6">
    <source>
        <dbReference type="RuleBase" id="RU366011"/>
    </source>
</evidence>
<dbReference type="STRING" id="1890364.A0A2P6N840"/>
<dbReference type="InterPro" id="IPR036249">
    <property type="entry name" value="Thioredoxin-like_sf"/>
</dbReference>
<keyword evidence="9" id="KW-1185">Reference proteome</keyword>
<organism evidence="8 9">
    <name type="scientific">Planoprotostelium fungivorum</name>
    <dbReference type="NCBI Taxonomy" id="1890364"/>
    <lineage>
        <taxon>Eukaryota</taxon>
        <taxon>Amoebozoa</taxon>
        <taxon>Evosea</taxon>
        <taxon>Variosea</taxon>
        <taxon>Cavosteliida</taxon>
        <taxon>Cavosteliaceae</taxon>
        <taxon>Planoprotostelium</taxon>
    </lineage>
</organism>
<dbReference type="InterPro" id="IPR013740">
    <property type="entry name" value="Redoxin"/>
</dbReference>
<accession>A0A2P6N840</accession>
<protein>
    <submittedName>
        <fullName evidence="8">Thioredoxin-dependent peroxidase</fullName>
    </submittedName>
</protein>
<dbReference type="GO" id="GO:0045454">
    <property type="term" value="P:cell redox homeostasis"/>
    <property type="evidence" value="ECO:0007669"/>
    <property type="project" value="TreeGrafter"/>
</dbReference>
<dbReference type="InterPro" id="IPR037944">
    <property type="entry name" value="PRX5-like"/>
</dbReference>
<feature type="active site" description="Cysteine sulfenic acid (-SOH) intermediate" evidence="5">
    <location>
        <position position="210"/>
    </location>
</feature>
<gene>
    <name evidence="8" type="ORF">PROFUN_12266</name>
</gene>
<sequence>MTNTAASLPYEQIIGTFMAVDKEDTSPPNHLRWIMQDRAGNAFRAVIFYGLTTNGHQLRRLDIVPQPGEEVIFCGKRREYKPVPYHGHNIVYEVDYLHYWDQHRSGWPLYPQESKMYSETAFHTELWPLIVLQGDYNYASHFCLHLSAHLYLNMSQVGDKIPEGDFLYIPYHEALEAKLACGVPKKMTTEDWKDKKVVLVGIPGAFTPTCHAEHLPEFLERADEIKSKGVDLIAILTANDAWVNSAWGIRSGITDKIVILSDWNVQWGKKLGLEVECNGDMDRLGLRHKRFAAVIDRGVISYLQIEADTDNIVVSGAKSLIEKL</sequence>
<dbReference type="InterPro" id="IPR013766">
    <property type="entry name" value="Thioredoxin_domain"/>
</dbReference>
<dbReference type="AlphaFoldDB" id="A0A2P6N840"/>
<dbReference type="EMBL" id="MDYQ01000161">
    <property type="protein sequence ID" value="PRP80112.1"/>
    <property type="molecule type" value="Genomic_DNA"/>
</dbReference>
<evidence type="ECO:0000256" key="5">
    <source>
        <dbReference type="PIRSR" id="PIRSR637944-1"/>
    </source>
</evidence>
<proteinExistence type="inferred from homology"/>
<dbReference type="FunCoup" id="A0A2P6N840">
    <property type="interactions" value="401"/>
</dbReference>
<dbReference type="OrthoDB" id="1882547at2759"/>
<dbReference type="PANTHER" id="PTHR10430">
    <property type="entry name" value="PEROXIREDOXIN"/>
    <property type="match status" value="1"/>
</dbReference>
<evidence type="ECO:0000313" key="9">
    <source>
        <dbReference type="Proteomes" id="UP000241769"/>
    </source>
</evidence>
<dbReference type="GO" id="GO:0008379">
    <property type="term" value="F:thioredoxin peroxidase activity"/>
    <property type="evidence" value="ECO:0007669"/>
    <property type="project" value="InterPro"/>
</dbReference>
<dbReference type="InParanoid" id="A0A2P6N840"/>